<dbReference type="EMBL" id="JBDJPC010000015">
    <property type="protein sequence ID" value="KAL1488128.1"/>
    <property type="molecule type" value="Genomic_DNA"/>
</dbReference>
<accession>A0ABD1E0P4</accession>
<reference evidence="1 2" key="1">
    <citation type="submission" date="2024-05" db="EMBL/GenBank/DDBJ databases">
        <title>Genetic variation in Jamaican populations of the coffee berry borer (Hypothenemus hampei).</title>
        <authorList>
            <person name="Errbii M."/>
            <person name="Myrie A."/>
        </authorList>
    </citation>
    <scope>NUCLEOTIDE SEQUENCE [LARGE SCALE GENOMIC DNA]</scope>
    <source>
        <strain evidence="1">JA-Hopewell-2020-01-JO</strain>
        <tissue evidence="1">Whole body</tissue>
    </source>
</reference>
<keyword evidence="2" id="KW-1185">Reference proteome</keyword>
<protein>
    <submittedName>
        <fullName evidence="1">Uncharacterized protein</fullName>
    </submittedName>
</protein>
<dbReference type="Proteomes" id="UP001566132">
    <property type="component" value="Unassembled WGS sequence"/>
</dbReference>
<sequence length="141" mass="16640">MLPKCKVKGHEQINYRQKIIPAKSWGIASCRCPLKCGRKISENISKNIFDKFYEINTKNEQDIYLQGLIEVKNVSQRRKRQQDGKNRSQSYWHFLNIGSKKFKMCLNTFCSVHAITVDRVRRIKKIGGRNITKKKVRLLRQ</sequence>
<organism evidence="1 2">
    <name type="scientific">Hypothenemus hampei</name>
    <name type="common">Coffee berry borer</name>
    <dbReference type="NCBI Taxonomy" id="57062"/>
    <lineage>
        <taxon>Eukaryota</taxon>
        <taxon>Metazoa</taxon>
        <taxon>Ecdysozoa</taxon>
        <taxon>Arthropoda</taxon>
        <taxon>Hexapoda</taxon>
        <taxon>Insecta</taxon>
        <taxon>Pterygota</taxon>
        <taxon>Neoptera</taxon>
        <taxon>Endopterygota</taxon>
        <taxon>Coleoptera</taxon>
        <taxon>Polyphaga</taxon>
        <taxon>Cucujiformia</taxon>
        <taxon>Curculionidae</taxon>
        <taxon>Scolytinae</taxon>
        <taxon>Hypothenemus</taxon>
    </lineage>
</organism>
<proteinExistence type="predicted"/>
<evidence type="ECO:0000313" key="2">
    <source>
        <dbReference type="Proteomes" id="UP001566132"/>
    </source>
</evidence>
<dbReference type="AlphaFoldDB" id="A0ABD1E0P4"/>
<name>A0ABD1E0P4_HYPHA</name>
<gene>
    <name evidence="1" type="ORF">ABEB36_015086</name>
</gene>
<comment type="caution">
    <text evidence="1">The sequence shown here is derived from an EMBL/GenBank/DDBJ whole genome shotgun (WGS) entry which is preliminary data.</text>
</comment>
<evidence type="ECO:0000313" key="1">
    <source>
        <dbReference type="EMBL" id="KAL1488128.1"/>
    </source>
</evidence>